<evidence type="ECO:0000313" key="3">
    <source>
        <dbReference type="Proteomes" id="UP000765509"/>
    </source>
</evidence>
<organism evidence="2 3">
    <name type="scientific">Austropuccinia psidii MF-1</name>
    <dbReference type="NCBI Taxonomy" id="1389203"/>
    <lineage>
        <taxon>Eukaryota</taxon>
        <taxon>Fungi</taxon>
        <taxon>Dikarya</taxon>
        <taxon>Basidiomycota</taxon>
        <taxon>Pucciniomycotina</taxon>
        <taxon>Pucciniomycetes</taxon>
        <taxon>Pucciniales</taxon>
        <taxon>Sphaerophragmiaceae</taxon>
        <taxon>Austropuccinia</taxon>
    </lineage>
</organism>
<comment type="caution">
    <text evidence="2">The sequence shown here is derived from an EMBL/GenBank/DDBJ whole genome shotgun (WGS) entry which is preliminary data.</text>
</comment>
<name>A0A9Q3J0B9_9BASI</name>
<gene>
    <name evidence="2" type="ORF">O181_092841</name>
</gene>
<protein>
    <submittedName>
        <fullName evidence="2">Uncharacterized protein</fullName>
    </submittedName>
</protein>
<evidence type="ECO:0000256" key="1">
    <source>
        <dbReference type="SAM" id="MobiDB-lite"/>
    </source>
</evidence>
<feature type="region of interest" description="Disordered" evidence="1">
    <location>
        <begin position="1"/>
        <end position="67"/>
    </location>
</feature>
<dbReference type="Proteomes" id="UP000765509">
    <property type="component" value="Unassembled WGS sequence"/>
</dbReference>
<keyword evidence="3" id="KW-1185">Reference proteome</keyword>
<reference evidence="2" key="1">
    <citation type="submission" date="2021-03" db="EMBL/GenBank/DDBJ databases">
        <title>Draft genome sequence of rust myrtle Austropuccinia psidii MF-1, a brazilian biotype.</title>
        <authorList>
            <person name="Quecine M.C."/>
            <person name="Pachon D.M.R."/>
            <person name="Bonatelli M.L."/>
            <person name="Correr F.H."/>
            <person name="Franceschini L.M."/>
            <person name="Leite T.F."/>
            <person name="Margarido G.R.A."/>
            <person name="Almeida C.A."/>
            <person name="Ferrarezi J.A."/>
            <person name="Labate C.A."/>
        </authorList>
    </citation>
    <scope>NUCLEOTIDE SEQUENCE</scope>
    <source>
        <strain evidence="2">MF-1</strain>
    </source>
</reference>
<proteinExistence type="predicted"/>
<dbReference type="AlphaFoldDB" id="A0A9Q3J0B9"/>
<accession>A0A9Q3J0B9</accession>
<dbReference type="EMBL" id="AVOT02059449">
    <property type="protein sequence ID" value="MBW0553126.1"/>
    <property type="molecule type" value="Genomic_DNA"/>
</dbReference>
<feature type="compositionally biased region" description="Polar residues" evidence="1">
    <location>
        <begin position="1"/>
        <end position="41"/>
    </location>
</feature>
<sequence length="110" mass="12784">MECTIIQTSKQKYKGLSQQEKGGNQGTSPSRFCQKASSQPASPRRESEQEKEMEEAYSPTYNIPRIQKDPMDNVFNIYRTLEEFKDKEEQRSRQPLLPKKLLCLLILSIL</sequence>
<evidence type="ECO:0000313" key="2">
    <source>
        <dbReference type="EMBL" id="MBW0553126.1"/>
    </source>
</evidence>